<reference evidence="2" key="1">
    <citation type="journal article" date="2023" name="Front. Plant Sci.">
        <title>Chromosomal-level genome assembly of Melastoma candidum provides insights into trichome evolution.</title>
        <authorList>
            <person name="Zhong Y."/>
            <person name="Wu W."/>
            <person name="Sun C."/>
            <person name="Zou P."/>
            <person name="Liu Y."/>
            <person name="Dai S."/>
            <person name="Zhou R."/>
        </authorList>
    </citation>
    <scope>NUCLEOTIDE SEQUENCE [LARGE SCALE GENOMIC DNA]</scope>
</reference>
<evidence type="ECO:0000313" key="2">
    <source>
        <dbReference type="Proteomes" id="UP001057402"/>
    </source>
</evidence>
<proteinExistence type="predicted"/>
<dbReference type="Proteomes" id="UP001057402">
    <property type="component" value="Chromosome 10"/>
</dbReference>
<sequence length="1113" mass="123577">MESSGESPSVGRSVDFPELSVSQATRRRSGVLLARTHSSKYRKASTKKIVASADQTTRLRRSRSIRLSRQSSRNVLRSVARPVIKKDSSVDRPTCSSAIKGSKSIGHCLDGRDPACDLPKKTSAAEVCPFSYCSLHGHRHAVATASPSLKRMKSSRKRIAVRGKKPGARSPLDNELNKETDSSFAGENDESGEKERKGDHPQPPQGVEIPDSRTGVAFSSMIGGRKCTVLWMLIYENMVSDIASETPIRGNVMRGMEFAESKDTGSESGTTASTPDEQMGICQGDVVMLLQGALDKLLLEQKSNRSSDTQSVGDDSNLSRASSFSEPKDEVEPGANTTRALQNDEGSSNRWSRLRKLILMKRFVKALEKNKRFNPRMRQGQKSEAGHEAEVVNLRPPLIGERKRSEEWMLDYALREVVSRLDTDQQRKVSLLIEAFEKLSPMQGGNPTSGHKASSRLQLNLEQPEGTGCLLESNDKSTIFDSSPASLEQNVELFESERKNEESVADPESCALASENDSEWSTEEPTASDSASSSDPEIGNSVEVADEAPNTDDEQEDHTENHTGGLVGPDTGPHVDVPFSTELGQGKNNGLWSLIYSHMVSNIEENSEGRLPVRGTADNTTEDDNLAGDLNVAVVSKGESESDRDTAASTPDEQLEICQSDAVKLLQEALVKLLQQQEAVRSLGSQDDAVNGTVDEKTGNGTDRNDTRSPEKPVSGNRWSRLKKLILLKRFVRAVEKAKKIDPKLRRRHQRPEAYPDAEMVSLRRQSIEERKRSEEWMLDYALRQAVSKLDQEQKRRVSLLVEAFEKMSPAQGNIPAANPNSTSVLFRGESLPSSVADEEQNTLVSKNDSESKKKEHETDLCPDPTEISRTVEEPLEARSENKRYTKLWYMVYQHMVSGLEAEQGQENTSPDGTDTSCPRQLSPDQSAEGIELEKIEAVRLVQEAIDGILISEGEEDSINDQSQASNQPEDAVEDKGGDTGSKPEARFEDRGGVAKKNWNNLKKVILIKRFVKSLEKVGKHDDPRQKPGRVCLPTEDRTRLNREEEGVKLRRRDTDEKKDAEEWMLDYAMRRVVLELTPARKRKVKLLVEAFESVAPPAEVVRDLKGKEERRL</sequence>
<gene>
    <name evidence="1" type="ORF">MLD38_033201</name>
</gene>
<protein>
    <submittedName>
        <fullName evidence="1">Uncharacterized protein</fullName>
    </submittedName>
</protein>
<accession>A0ACB9M9P2</accession>
<comment type="caution">
    <text evidence="1">The sequence shown here is derived from an EMBL/GenBank/DDBJ whole genome shotgun (WGS) entry which is preliminary data.</text>
</comment>
<name>A0ACB9M9P2_9MYRT</name>
<keyword evidence="2" id="KW-1185">Reference proteome</keyword>
<organism evidence="1 2">
    <name type="scientific">Melastoma candidum</name>
    <dbReference type="NCBI Taxonomy" id="119954"/>
    <lineage>
        <taxon>Eukaryota</taxon>
        <taxon>Viridiplantae</taxon>
        <taxon>Streptophyta</taxon>
        <taxon>Embryophyta</taxon>
        <taxon>Tracheophyta</taxon>
        <taxon>Spermatophyta</taxon>
        <taxon>Magnoliopsida</taxon>
        <taxon>eudicotyledons</taxon>
        <taxon>Gunneridae</taxon>
        <taxon>Pentapetalae</taxon>
        <taxon>rosids</taxon>
        <taxon>malvids</taxon>
        <taxon>Myrtales</taxon>
        <taxon>Melastomataceae</taxon>
        <taxon>Melastomatoideae</taxon>
        <taxon>Melastomateae</taxon>
        <taxon>Melastoma</taxon>
    </lineage>
</organism>
<evidence type="ECO:0000313" key="1">
    <source>
        <dbReference type="EMBL" id="KAI4319621.1"/>
    </source>
</evidence>
<dbReference type="EMBL" id="CM042889">
    <property type="protein sequence ID" value="KAI4319621.1"/>
    <property type="molecule type" value="Genomic_DNA"/>
</dbReference>